<dbReference type="Pfam" id="PF13391">
    <property type="entry name" value="HNH_2"/>
    <property type="match status" value="1"/>
</dbReference>
<sequence length="310" mass="35172">MGIIMSDQDDEKLLIDVAKRVSSRLSELPTIARLLEDGNPVPFETVNEGWGIRIGKFKHLRISLHIDFSWQTPERSLWAGLEGSTTKPFDPLLKSAQFQGIHHFYGTDLLPLPHDGWRFKKGVVPPKDFAPVYEESVCFGIYAFGQDVDAFVDASTSFLTLAVAALLEDEILRNSPDLSETERNVVGLARVGQGKYRENVGLIEKGCRLTGVMEPFLLRASHIKPWSLCDNSNERLDGANGLLLTPTYDVMFDRGYLTFEADGRPRISSRLPKHVLSQINMLDPSELQIRPFSDMQKRYLDFHRKIIFRH</sequence>
<dbReference type="Proteomes" id="UP000309061">
    <property type="component" value="Chromosome"/>
</dbReference>
<evidence type="ECO:0000313" key="2">
    <source>
        <dbReference type="EMBL" id="QGM46523.1"/>
    </source>
</evidence>
<dbReference type="AlphaFoldDB" id="A0A6B8KJ02"/>
<dbReference type="OrthoDB" id="9811869at2"/>
<dbReference type="InterPro" id="IPR003615">
    <property type="entry name" value="HNH_nuc"/>
</dbReference>
<gene>
    <name evidence="2" type="ORF">H2LOC_012930</name>
</gene>
<feature type="domain" description="HNH nuclease" evidence="1">
    <location>
        <begin position="207"/>
        <end position="260"/>
    </location>
</feature>
<accession>A0A6B8KJ02</accession>
<protein>
    <recommendedName>
        <fullName evidence="1">HNH nuclease domain-containing protein</fullName>
    </recommendedName>
</protein>
<evidence type="ECO:0000259" key="1">
    <source>
        <dbReference type="Pfam" id="PF13391"/>
    </source>
</evidence>
<dbReference type="EMBL" id="CP046052">
    <property type="protein sequence ID" value="QGM46523.1"/>
    <property type="molecule type" value="Genomic_DNA"/>
</dbReference>
<reference evidence="2 3" key="1">
    <citation type="submission" date="2019-11" db="EMBL/GenBank/DDBJ databases">
        <title>The genome sequence of Methylocystis heyeri.</title>
        <authorList>
            <person name="Oshkin I.Y."/>
            <person name="Miroshnikov K."/>
            <person name="Dedysh S.N."/>
        </authorList>
    </citation>
    <scope>NUCLEOTIDE SEQUENCE [LARGE SCALE GENOMIC DNA]</scope>
    <source>
        <strain evidence="2 3">H2</strain>
    </source>
</reference>
<dbReference type="KEGG" id="mhey:H2LOC_012930"/>
<name>A0A6B8KJ02_9HYPH</name>
<organism evidence="2 3">
    <name type="scientific">Methylocystis heyeri</name>
    <dbReference type="NCBI Taxonomy" id="391905"/>
    <lineage>
        <taxon>Bacteria</taxon>
        <taxon>Pseudomonadati</taxon>
        <taxon>Pseudomonadota</taxon>
        <taxon>Alphaproteobacteria</taxon>
        <taxon>Hyphomicrobiales</taxon>
        <taxon>Methylocystaceae</taxon>
        <taxon>Methylocystis</taxon>
    </lineage>
</organism>
<proteinExistence type="predicted"/>
<evidence type="ECO:0000313" key="3">
    <source>
        <dbReference type="Proteomes" id="UP000309061"/>
    </source>
</evidence>
<keyword evidence="3" id="KW-1185">Reference proteome</keyword>